<keyword evidence="4 13" id="KW-0479">Metal-binding</keyword>
<evidence type="ECO:0000313" key="15">
    <source>
        <dbReference type="EMBL" id="OGN31206.1"/>
    </source>
</evidence>
<comment type="catalytic activity">
    <reaction evidence="12 13">
        <text>Endonucleolytic cleavage at a junction such as a reciprocal single-stranded crossover between two homologous DNA duplexes (Holliday junction).</text>
        <dbReference type="EC" id="3.1.21.10"/>
    </reaction>
</comment>
<comment type="function">
    <text evidence="13">The RuvA-RuvB-RuvC complex processes Holliday junction (HJ) DNA during genetic recombination and DNA repair. Endonuclease that resolves HJ intermediates. Cleaves cruciform DNA by making single-stranded nicks across the HJ at symmetrical positions within the homologous arms, yielding a 5'-phosphate and a 3'-hydroxyl group; requires a central core of homology in the junction. The consensus cleavage sequence is 5'-(A/T)TT(C/G)-3'. Cleavage occurs on the 3'-side of the TT dinucleotide at the point of strand exchange. HJ branch migration catalyzed by RuvA-RuvB allows RuvC to scan DNA until it finds its consensus sequence, where it cleaves and resolves the cruciform DNA.</text>
</comment>
<keyword evidence="11 13" id="KW-0234">DNA repair</keyword>
<keyword evidence="9 13" id="KW-0238">DNA-binding</keyword>
<comment type="subcellular location">
    <subcellularLocation>
        <location evidence="13">Cytoplasm</location>
    </subcellularLocation>
</comment>
<comment type="cofactor">
    <cofactor evidence="13">
        <name>Mg(2+)</name>
        <dbReference type="ChEBI" id="CHEBI:18420"/>
    </cofactor>
    <text evidence="13">Binds 2 Mg(2+) ion per subunit.</text>
</comment>
<gene>
    <name evidence="13" type="primary">ruvC</name>
    <name evidence="15" type="ORF">A3I96_02840</name>
</gene>
<evidence type="ECO:0000313" key="16">
    <source>
        <dbReference type="Proteomes" id="UP000177111"/>
    </source>
</evidence>
<feature type="binding site" evidence="13">
    <location>
        <position position="66"/>
    </location>
    <ligand>
        <name>Mg(2+)</name>
        <dbReference type="ChEBI" id="CHEBI:18420"/>
        <label>2</label>
    </ligand>
</feature>
<keyword evidence="7 13" id="KW-0378">Hydrolase</keyword>
<feature type="binding site" evidence="13">
    <location>
        <position position="139"/>
    </location>
    <ligand>
        <name>Mg(2+)</name>
        <dbReference type="ChEBI" id="CHEBI:18420"/>
        <label>1</label>
    </ligand>
</feature>
<comment type="subunit">
    <text evidence="13">Homodimer which binds Holliday junction (HJ) DNA. The HJ becomes 2-fold symmetrical on binding to RuvC with unstacked arms; it has a different conformation from HJ DNA in complex with RuvA. In the full resolvosome a probable DNA-RuvA(4)-RuvB(12)-RuvC(2) complex forms which resolves the HJ.</text>
</comment>
<evidence type="ECO:0000256" key="10">
    <source>
        <dbReference type="ARBA" id="ARBA00023172"/>
    </source>
</evidence>
<dbReference type="Pfam" id="PF02075">
    <property type="entry name" value="RuvC"/>
    <property type="match status" value="1"/>
</dbReference>
<dbReference type="GO" id="GO:0008821">
    <property type="term" value="F:crossover junction DNA endonuclease activity"/>
    <property type="evidence" value="ECO:0007669"/>
    <property type="project" value="UniProtKB-UniRule"/>
</dbReference>
<dbReference type="NCBIfam" id="TIGR00228">
    <property type="entry name" value="ruvC"/>
    <property type="match status" value="1"/>
</dbReference>
<evidence type="ECO:0000256" key="14">
    <source>
        <dbReference type="NCBIfam" id="TIGR00228"/>
    </source>
</evidence>
<dbReference type="CDD" id="cd16962">
    <property type="entry name" value="RuvC"/>
    <property type="match status" value="1"/>
</dbReference>
<keyword evidence="5 13" id="KW-0255">Endonuclease</keyword>
<comment type="caution">
    <text evidence="15">The sequence shown here is derived from an EMBL/GenBank/DDBJ whole genome shotgun (WGS) entry which is preliminary data.</text>
</comment>
<evidence type="ECO:0000256" key="3">
    <source>
        <dbReference type="ARBA" id="ARBA00022722"/>
    </source>
</evidence>
<dbReference type="Proteomes" id="UP000177111">
    <property type="component" value="Unassembled WGS sequence"/>
</dbReference>
<feature type="active site" evidence="13">
    <location>
        <position position="139"/>
    </location>
</feature>
<dbReference type="InterPro" id="IPR036397">
    <property type="entry name" value="RNaseH_sf"/>
</dbReference>
<dbReference type="SUPFAM" id="SSF53098">
    <property type="entry name" value="Ribonuclease H-like"/>
    <property type="match status" value="1"/>
</dbReference>
<evidence type="ECO:0000256" key="4">
    <source>
        <dbReference type="ARBA" id="ARBA00022723"/>
    </source>
</evidence>
<reference evidence="15 16" key="1">
    <citation type="journal article" date="2016" name="Nat. Commun.">
        <title>Thousands of microbial genomes shed light on interconnected biogeochemical processes in an aquifer system.</title>
        <authorList>
            <person name="Anantharaman K."/>
            <person name="Brown C.T."/>
            <person name="Hug L.A."/>
            <person name="Sharon I."/>
            <person name="Castelle C.J."/>
            <person name="Probst A.J."/>
            <person name="Thomas B.C."/>
            <person name="Singh A."/>
            <person name="Wilkins M.J."/>
            <person name="Karaoz U."/>
            <person name="Brodie E.L."/>
            <person name="Williams K.H."/>
            <person name="Hubbard S.S."/>
            <person name="Banfield J.F."/>
        </authorList>
    </citation>
    <scope>NUCLEOTIDE SEQUENCE [LARGE SCALE GENOMIC DNA]</scope>
</reference>
<keyword evidence="10 13" id="KW-0233">DNA recombination</keyword>
<evidence type="ECO:0000256" key="7">
    <source>
        <dbReference type="ARBA" id="ARBA00022801"/>
    </source>
</evidence>
<organism evidence="15 16">
    <name type="scientific">Candidatus Yanofskybacteria bacterium RIFCSPLOWO2_02_FULL_44_18</name>
    <dbReference type="NCBI Taxonomy" id="1802705"/>
    <lineage>
        <taxon>Bacteria</taxon>
        <taxon>Candidatus Yanofskyibacteriota</taxon>
    </lineage>
</organism>
<evidence type="ECO:0000256" key="2">
    <source>
        <dbReference type="ARBA" id="ARBA00022490"/>
    </source>
</evidence>
<dbReference type="InterPro" id="IPR002176">
    <property type="entry name" value="X-over_junc_endoDNase_RuvC"/>
</dbReference>
<dbReference type="EC" id="3.1.21.10" evidence="13 14"/>
<dbReference type="PRINTS" id="PR00696">
    <property type="entry name" value="RSOLVASERUVC"/>
</dbReference>
<evidence type="ECO:0000256" key="1">
    <source>
        <dbReference type="ARBA" id="ARBA00009518"/>
    </source>
</evidence>
<keyword evidence="3 13" id="KW-0540">Nuclease</keyword>
<dbReference type="PROSITE" id="PS01321">
    <property type="entry name" value="RUVC"/>
    <property type="match status" value="1"/>
</dbReference>
<dbReference type="PANTHER" id="PTHR30194:SF3">
    <property type="entry name" value="CROSSOVER JUNCTION ENDODEOXYRIBONUCLEASE RUVC"/>
    <property type="match status" value="1"/>
</dbReference>
<evidence type="ECO:0000256" key="12">
    <source>
        <dbReference type="ARBA" id="ARBA00029354"/>
    </source>
</evidence>
<protein>
    <recommendedName>
        <fullName evidence="13 14">Crossover junction endodeoxyribonuclease RuvC</fullName>
        <ecNumber evidence="13 14">3.1.21.10</ecNumber>
    </recommendedName>
    <alternativeName>
        <fullName evidence="13">Holliday junction nuclease RuvC</fullName>
    </alternativeName>
    <alternativeName>
        <fullName evidence="13">Holliday junction resolvase RuvC</fullName>
    </alternativeName>
</protein>
<dbReference type="GO" id="GO:0006281">
    <property type="term" value="P:DNA repair"/>
    <property type="evidence" value="ECO:0007669"/>
    <property type="project" value="UniProtKB-UniRule"/>
</dbReference>
<sequence>MRCMGVDPGTHRIGVGIIDISGPKMICCHYELIENSGDDKIANFKTTAAAISRLVKKYKPDIASVEKLFFTSNQKTVMAVSEMRGVIINTIAGFNIPLSEYTPLQIKMGVTGYGKADKGQIERMVRLILGIKEKIKPDDVTDALAIAICGATNYNPY</sequence>
<proteinExistence type="inferred from homology"/>
<evidence type="ECO:0000256" key="13">
    <source>
        <dbReference type="HAMAP-Rule" id="MF_00034"/>
    </source>
</evidence>
<dbReference type="AlphaFoldDB" id="A0A1F8H2Q2"/>
<dbReference type="GO" id="GO:0005737">
    <property type="term" value="C:cytoplasm"/>
    <property type="evidence" value="ECO:0007669"/>
    <property type="project" value="UniProtKB-SubCell"/>
</dbReference>
<dbReference type="GO" id="GO:0048476">
    <property type="term" value="C:Holliday junction resolvase complex"/>
    <property type="evidence" value="ECO:0007669"/>
    <property type="project" value="UniProtKB-UniRule"/>
</dbReference>
<dbReference type="HAMAP" id="MF_00034">
    <property type="entry name" value="RuvC"/>
    <property type="match status" value="1"/>
</dbReference>
<dbReference type="InterPro" id="IPR020563">
    <property type="entry name" value="X-over_junc_endoDNase_Mg_BS"/>
</dbReference>
<evidence type="ECO:0000256" key="8">
    <source>
        <dbReference type="ARBA" id="ARBA00022842"/>
    </source>
</evidence>
<feature type="active site" evidence="13">
    <location>
        <position position="66"/>
    </location>
</feature>
<name>A0A1F8H2Q2_9BACT</name>
<comment type="similarity">
    <text evidence="1 13">Belongs to the RuvC family.</text>
</comment>
<dbReference type="InterPro" id="IPR012337">
    <property type="entry name" value="RNaseH-like_sf"/>
</dbReference>
<keyword evidence="6 13" id="KW-0227">DNA damage</keyword>
<dbReference type="PANTHER" id="PTHR30194">
    <property type="entry name" value="CROSSOVER JUNCTION ENDODEOXYRIBONUCLEASE RUVC"/>
    <property type="match status" value="1"/>
</dbReference>
<evidence type="ECO:0000256" key="5">
    <source>
        <dbReference type="ARBA" id="ARBA00022759"/>
    </source>
</evidence>
<keyword evidence="2 13" id="KW-0963">Cytoplasm</keyword>
<dbReference type="Gene3D" id="3.30.420.10">
    <property type="entry name" value="Ribonuclease H-like superfamily/Ribonuclease H"/>
    <property type="match status" value="1"/>
</dbReference>
<keyword evidence="8 13" id="KW-0460">Magnesium</keyword>
<dbReference type="GO" id="GO:0006310">
    <property type="term" value="P:DNA recombination"/>
    <property type="evidence" value="ECO:0007669"/>
    <property type="project" value="UniProtKB-UniRule"/>
</dbReference>
<evidence type="ECO:0000256" key="9">
    <source>
        <dbReference type="ARBA" id="ARBA00023125"/>
    </source>
</evidence>
<dbReference type="GO" id="GO:0003677">
    <property type="term" value="F:DNA binding"/>
    <property type="evidence" value="ECO:0007669"/>
    <property type="project" value="UniProtKB-KW"/>
</dbReference>
<feature type="active site" evidence="13">
    <location>
        <position position="7"/>
    </location>
</feature>
<evidence type="ECO:0000256" key="11">
    <source>
        <dbReference type="ARBA" id="ARBA00023204"/>
    </source>
</evidence>
<dbReference type="EMBL" id="MGKT01000005">
    <property type="protein sequence ID" value="OGN31206.1"/>
    <property type="molecule type" value="Genomic_DNA"/>
</dbReference>
<evidence type="ECO:0000256" key="6">
    <source>
        <dbReference type="ARBA" id="ARBA00022763"/>
    </source>
</evidence>
<dbReference type="GO" id="GO:0000287">
    <property type="term" value="F:magnesium ion binding"/>
    <property type="evidence" value="ECO:0007669"/>
    <property type="project" value="UniProtKB-UniRule"/>
</dbReference>
<dbReference type="FunFam" id="3.30.420.10:FF:000002">
    <property type="entry name" value="Crossover junction endodeoxyribonuclease RuvC"/>
    <property type="match status" value="1"/>
</dbReference>
<feature type="binding site" evidence="13">
    <location>
        <position position="7"/>
    </location>
    <ligand>
        <name>Mg(2+)</name>
        <dbReference type="ChEBI" id="CHEBI:18420"/>
        <label>1</label>
    </ligand>
</feature>
<accession>A0A1F8H2Q2</accession>